<dbReference type="GO" id="GO:0022857">
    <property type="term" value="F:transmembrane transporter activity"/>
    <property type="evidence" value="ECO:0007669"/>
    <property type="project" value="InterPro"/>
</dbReference>
<dbReference type="PANTHER" id="PTHR23514">
    <property type="entry name" value="BYPASS OF STOP CODON PROTEIN 6"/>
    <property type="match status" value="1"/>
</dbReference>
<feature type="transmembrane region" description="Helical" evidence="7">
    <location>
        <begin position="329"/>
        <end position="349"/>
    </location>
</feature>
<evidence type="ECO:0000256" key="6">
    <source>
        <dbReference type="ARBA" id="ARBA00023136"/>
    </source>
</evidence>
<evidence type="ECO:0000256" key="7">
    <source>
        <dbReference type="SAM" id="Phobius"/>
    </source>
</evidence>
<dbReference type="InterPro" id="IPR020846">
    <property type="entry name" value="MFS_dom"/>
</dbReference>
<reference evidence="9 10" key="1">
    <citation type="submission" date="2018-09" db="EMBL/GenBank/DDBJ databases">
        <title>Characterization of the phylogenetic diversity of five novel species belonging to the genus Bifidobacterium.</title>
        <authorList>
            <person name="Lugli G.A."/>
            <person name="Duranti S."/>
            <person name="Milani C."/>
        </authorList>
    </citation>
    <scope>NUCLEOTIDE SEQUENCE [LARGE SCALE GENOMIC DNA]</scope>
    <source>
        <strain evidence="9 10">2036B</strain>
    </source>
</reference>
<feature type="transmembrane region" description="Helical" evidence="7">
    <location>
        <begin position="151"/>
        <end position="171"/>
    </location>
</feature>
<evidence type="ECO:0000256" key="1">
    <source>
        <dbReference type="ARBA" id="ARBA00004651"/>
    </source>
</evidence>
<evidence type="ECO:0000313" key="9">
    <source>
        <dbReference type="EMBL" id="RSX55785.1"/>
    </source>
</evidence>
<dbReference type="InterPro" id="IPR011701">
    <property type="entry name" value="MFS"/>
</dbReference>
<dbReference type="Proteomes" id="UP000287609">
    <property type="component" value="Unassembled WGS sequence"/>
</dbReference>
<comment type="subcellular location">
    <subcellularLocation>
        <location evidence="1">Cell membrane</location>
        <topology evidence="1">Multi-pass membrane protein</topology>
    </subcellularLocation>
</comment>
<feature type="transmembrane region" description="Helical" evidence="7">
    <location>
        <begin position="82"/>
        <end position="105"/>
    </location>
</feature>
<keyword evidence="10" id="KW-1185">Reference proteome</keyword>
<dbReference type="PROSITE" id="PS50850">
    <property type="entry name" value="MFS"/>
    <property type="match status" value="1"/>
</dbReference>
<dbReference type="SUPFAM" id="SSF103473">
    <property type="entry name" value="MFS general substrate transporter"/>
    <property type="match status" value="1"/>
</dbReference>
<sequence length="426" mass="45906">MTRNPQTRTRIERSRIRKERFLVVLIAIAYFAMGLPVALLGASWPAMGKGLGGNFIGLVGIAMMTCVASTIASLSAQWLRTIMSIGFIVLCNILLAAMGCMAFALVTDVSWLLVFAIPYGWAAGTLTSTLNSYVAARYSSQAINWFHSTKLAGTTIGHAALGIIIAIAIGWRDAYGFVGLMLIACALPCAAVGLWRYGRDARDIQGTLVDKDPELDNRHVLTAAATLSAVRHLPKVLFLAIMVLGYTSVQQTMMLWGSTYMVEAEGMTIEYSGWYASLFFVGMTVGLVIAGFAAKILDGPQRIHIGEVMMVAALILMLLPIHAHWKAVVVPILLGLGVAPINPAVIAMIPHWYGVASTRTVVSLITAMTAIGVFATPALFSILARMISIHTLPWYLLLFAVVTIVAGEVMMARHRVDQLPAVEAAQ</sequence>
<feature type="transmembrane region" description="Helical" evidence="7">
    <location>
        <begin position="55"/>
        <end position="75"/>
    </location>
</feature>
<evidence type="ECO:0000256" key="2">
    <source>
        <dbReference type="ARBA" id="ARBA00008335"/>
    </source>
</evidence>
<dbReference type="EMBL" id="QXGM01000001">
    <property type="protein sequence ID" value="RSX55785.1"/>
    <property type="molecule type" value="Genomic_DNA"/>
</dbReference>
<keyword evidence="3" id="KW-0813">Transport</keyword>
<dbReference type="PANTHER" id="PTHR23514:SF3">
    <property type="entry name" value="BYPASS OF STOP CODON PROTEIN 6"/>
    <property type="match status" value="1"/>
</dbReference>
<keyword evidence="6 7" id="KW-0472">Membrane</keyword>
<keyword evidence="5 7" id="KW-1133">Transmembrane helix</keyword>
<dbReference type="OrthoDB" id="9795150at2"/>
<dbReference type="RefSeq" id="WP_125962975.1">
    <property type="nucleotide sequence ID" value="NZ_QXGM01000001.1"/>
</dbReference>
<keyword evidence="4 7" id="KW-0812">Transmembrane</keyword>
<feature type="transmembrane region" description="Helical" evidence="7">
    <location>
        <begin position="21"/>
        <end position="43"/>
    </location>
</feature>
<accession>A0A430FSE2</accession>
<gene>
    <name evidence="9" type="ORF">D2E26_0348</name>
</gene>
<proteinExistence type="inferred from homology"/>
<feature type="transmembrane region" description="Helical" evidence="7">
    <location>
        <begin position="111"/>
        <end position="130"/>
    </location>
</feature>
<dbReference type="InterPro" id="IPR036259">
    <property type="entry name" value="MFS_trans_sf"/>
</dbReference>
<organism evidence="9 10">
    <name type="scientific">Bifidobacterium dolichotidis</name>
    <dbReference type="NCBI Taxonomy" id="2306976"/>
    <lineage>
        <taxon>Bacteria</taxon>
        <taxon>Bacillati</taxon>
        <taxon>Actinomycetota</taxon>
        <taxon>Actinomycetes</taxon>
        <taxon>Bifidobacteriales</taxon>
        <taxon>Bifidobacteriaceae</taxon>
        <taxon>Bifidobacterium</taxon>
    </lineage>
</organism>
<feature type="transmembrane region" description="Helical" evidence="7">
    <location>
        <begin position="305"/>
        <end position="323"/>
    </location>
</feature>
<dbReference type="GO" id="GO:0005886">
    <property type="term" value="C:plasma membrane"/>
    <property type="evidence" value="ECO:0007669"/>
    <property type="project" value="UniProtKB-SubCell"/>
</dbReference>
<comment type="similarity">
    <text evidence="2">Belongs to the major facilitator superfamily.</text>
</comment>
<feature type="transmembrane region" description="Helical" evidence="7">
    <location>
        <begin position="236"/>
        <end position="254"/>
    </location>
</feature>
<name>A0A430FSE2_9BIFI</name>
<feature type="domain" description="Major facilitator superfamily (MFS) profile" evidence="8">
    <location>
        <begin position="236"/>
        <end position="426"/>
    </location>
</feature>
<comment type="caution">
    <text evidence="9">The sequence shown here is derived from an EMBL/GenBank/DDBJ whole genome shotgun (WGS) entry which is preliminary data.</text>
</comment>
<dbReference type="Gene3D" id="1.20.1250.20">
    <property type="entry name" value="MFS general substrate transporter like domains"/>
    <property type="match status" value="1"/>
</dbReference>
<evidence type="ECO:0000256" key="3">
    <source>
        <dbReference type="ARBA" id="ARBA00022448"/>
    </source>
</evidence>
<protein>
    <submittedName>
        <fullName evidence="9">Transporter fucose permease</fullName>
    </submittedName>
</protein>
<dbReference type="Pfam" id="PF07690">
    <property type="entry name" value="MFS_1"/>
    <property type="match status" value="1"/>
</dbReference>
<feature type="transmembrane region" description="Helical" evidence="7">
    <location>
        <begin position="392"/>
        <end position="411"/>
    </location>
</feature>
<evidence type="ECO:0000256" key="5">
    <source>
        <dbReference type="ARBA" id="ARBA00022989"/>
    </source>
</evidence>
<feature type="transmembrane region" description="Helical" evidence="7">
    <location>
        <begin position="177"/>
        <end position="195"/>
    </location>
</feature>
<evidence type="ECO:0000313" key="10">
    <source>
        <dbReference type="Proteomes" id="UP000287609"/>
    </source>
</evidence>
<dbReference type="InterPro" id="IPR051788">
    <property type="entry name" value="MFS_Transporter"/>
</dbReference>
<evidence type="ECO:0000259" key="8">
    <source>
        <dbReference type="PROSITE" id="PS50850"/>
    </source>
</evidence>
<feature type="transmembrane region" description="Helical" evidence="7">
    <location>
        <begin position="274"/>
        <end position="293"/>
    </location>
</feature>
<feature type="transmembrane region" description="Helical" evidence="7">
    <location>
        <begin position="361"/>
        <end position="380"/>
    </location>
</feature>
<dbReference type="AlphaFoldDB" id="A0A430FSE2"/>
<evidence type="ECO:0000256" key="4">
    <source>
        <dbReference type="ARBA" id="ARBA00022692"/>
    </source>
</evidence>